<feature type="compositionally biased region" description="Basic residues" evidence="1">
    <location>
        <begin position="8"/>
        <end position="20"/>
    </location>
</feature>
<feature type="non-terminal residue" evidence="2">
    <location>
        <position position="40"/>
    </location>
</feature>
<feature type="region of interest" description="Disordered" evidence="1">
    <location>
        <begin position="1"/>
        <end position="40"/>
    </location>
</feature>
<dbReference type="Proteomes" id="UP000435112">
    <property type="component" value="Unassembled WGS sequence"/>
</dbReference>
<comment type="caution">
    <text evidence="2">The sequence shown here is derived from an EMBL/GenBank/DDBJ whole genome shotgun (WGS) entry which is preliminary data.</text>
</comment>
<dbReference type="OrthoDB" id="142435at2759"/>
<reference evidence="2 3" key="1">
    <citation type="submission" date="2018-09" db="EMBL/GenBank/DDBJ databases">
        <title>Genomic investigation of the strawberry pathogen Phytophthora fragariae indicates pathogenicity is determined by transcriptional variation in three key races.</title>
        <authorList>
            <person name="Adams T.M."/>
            <person name="Armitage A.D."/>
            <person name="Sobczyk M.K."/>
            <person name="Bates H.J."/>
            <person name="Dunwell J.M."/>
            <person name="Nellist C.F."/>
            <person name="Harrison R.J."/>
        </authorList>
    </citation>
    <scope>NUCLEOTIDE SEQUENCE [LARGE SCALE GENOMIC DNA]</scope>
    <source>
        <strain evidence="2 3">SCRP324</strain>
    </source>
</reference>
<proteinExistence type="predicted"/>
<dbReference type="AlphaFoldDB" id="A0A6A3HIS5"/>
<evidence type="ECO:0000256" key="1">
    <source>
        <dbReference type="SAM" id="MobiDB-lite"/>
    </source>
</evidence>
<protein>
    <submittedName>
        <fullName evidence="2">Uncharacterized protein</fullName>
    </submittedName>
</protein>
<sequence>MAPATKKSAGKKPAAKRTRAPRVMPFDFDHDHDTDSSDEG</sequence>
<dbReference type="EMBL" id="QXFU01004471">
    <property type="protein sequence ID" value="KAE8968624.1"/>
    <property type="molecule type" value="Genomic_DNA"/>
</dbReference>
<organism evidence="2 3">
    <name type="scientific">Phytophthora rubi</name>
    <dbReference type="NCBI Taxonomy" id="129364"/>
    <lineage>
        <taxon>Eukaryota</taxon>
        <taxon>Sar</taxon>
        <taxon>Stramenopiles</taxon>
        <taxon>Oomycota</taxon>
        <taxon>Peronosporomycetes</taxon>
        <taxon>Peronosporales</taxon>
        <taxon>Peronosporaceae</taxon>
        <taxon>Phytophthora</taxon>
    </lineage>
</organism>
<accession>A0A6A3HIS5</accession>
<feature type="compositionally biased region" description="Basic and acidic residues" evidence="1">
    <location>
        <begin position="27"/>
        <end position="40"/>
    </location>
</feature>
<gene>
    <name evidence="2" type="ORF">PR002_g27696</name>
</gene>
<evidence type="ECO:0000313" key="3">
    <source>
        <dbReference type="Proteomes" id="UP000435112"/>
    </source>
</evidence>
<evidence type="ECO:0000313" key="2">
    <source>
        <dbReference type="EMBL" id="KAE8968624.1"/>
    </source>
</evidence>
<name>A0A6A3HIS5_9STRA</name>